<dbReference type="OrthoDB" id="3821113at2759"/>
<dbReference type="GO" id="GO:0005739">
    <property type="term" value="C:mitochondrion"/>
    <property type="evidence" value="ECO:0007669"/>
    <property type="project" value="InterPro"/>
</dbReference>
<evidence type="ECO:0008006" key="3">
    <source>
        <dbReference type="Google" id="ProtNLM"/>
    </source>
</evidence>
<dbReference type="Proteomes" id="UP000271974">
    <property type="component" value="Unassembled WGS sequence"/>
</dbReference>
<name>A0A433TDW1_ELYCH</name>
<sequence length="69" mass="7787">MNSVKSARQRMLRYPAALSKCSTQLKLGIYFISFQAAAYGKCISTSENLKKSDCQKEFEALRECVKNAM</sequence>
<protein>
    <recommendedName>
        <fullName evidence="3">IMS import disulfide relay-system CHCH-CHCH-like Cx9C domain-containing protein</fullName>
    </recommendedName>
</protein>
<accession>A0A433TDW1</accession>
<reference evidence="1 2" key="1">
    <citation type="submission" date="2019-01" db="EMBL/GenBank/DDBJ databases">
        <title>A draft genome assembly of the solar-powered sea slug Elysia chlorotica.</title>
        <authorList>
            <person name="Cai H."/>
            <person name="Li Q."/>
            <person name="Fang X."/>
            <person name="Li J."/>
            <person name="Curtis N.E."/>
            <person name="Altenburger A."/>
            <person name="Shibata T."/>
            <person name="Feng M."/>
            <person name="Maeda T."/>
            <person name="Schwartz J.A."/>
            <person name="Shigenobu S."/>
            <person name="Lundholm N."/>
            <person name="Nishiyama T."/>
            <person name="Yang H."/>
            <person name="Hasebe M."/>
            <person name="Li S."/>
            <person name="Pierce S.K."/>
            <person name="Wang J."/>
        </authorList>
    </citation>
    <scope>NUCLEOTIDE SEQUENCE [LARGE SCALE GENOMIC DNA]</scope>
    <source>
        <strain evidence="1">EC2010</strain>
        <tissue evidence="1">Whole organism of an adult</tissue>
    </source>
</reference>
<dbReference type="PANTHER" id="PTHR34561:SF1">
    <property type="entry name" value="NADH DEHYDROGENASE [UBIQUINONE] 1 ALPHA SUBCOMPLEX ASSEMBLY FACTOR 8"/>
    <property type="match status" value="1"/>
</dbReference>
<dbReference type="GO" id="GO:0032981">
    <property type="term" value="P:mitochondrial respiratory chain complex I assembly"/>
    <property type="evidence" value="ECO:0007669"/>
    <property type="project" value="InterPro"/>
</dbReference>
<dbReference type="EMBL" id="RQTK01000428">
    <property type="protein sequence ID" value="RUS79779.1"/>
    <property type="molecule type" value="Genomic_DNA"/>
</dbReference>
<proteinExistence type="predicted"/>
<dbReference type="InterPro" id="IPR034595">
    <property type="entry name" value="NDUFAF8"/>
</dbReference>
<evidence type="ECO:0000313" key="2">
    <source>
        <dbReference type="Proteomes" id="UP000271974"/>
    </source>
</evidence>
<dbReference type="PANTHER" id="PTHR34561">
    <property type="entry name" value="NADH DEHYDROGENASE [UBIQUINONE] 1 ALPHA SUBCOMPLEX ASSEMBLY FACTOR 8"/>
    <property type="match status" value="1"/>
</dbReference>
<keyword evidence="2" id="KW-1185">Reference proteome</keyword>
<comment type="caution">
    <text evidence="1">The sequence shown here is derived from an EMBL/GenBank/DDBJ whole genome shotgun (WGS) entry which is preliminary data.</text>
</comment>
<dbReference type="AlphaFoldDB" id="A0A433TDW1"/>
<gene>
    <name evidence="1" type="ORF">EGW08_012463</name>
</gene>
<evidence type="ECO:0000313" key="1">
    <source>
        <dbReference type="EMBL" id="RUS79779.1"/>
    </source>
</evidence>
<organism evidence="1 2">
    <name type="scientific">Elysia chlorotica</name>
    <name type="common">Eastern emerald elysia</name>
    <name type="synonym">Sea slug</name>
    <dbReference type="NCBI Taxonomy" id="188477"/>
    <lineage>
        <taxon>Eukaryota</taxon>
        <taxon>Metazoa</taxon>
        <taxon>Spiralia</taxon>
        <taxon>Lophotrochozoa</taxon>
        <taxon>Mollusca</taxon>
        <taxon>Gastropoda</taxon>
        <taxon>Heterobranchia</taxon>
        <taxon>Euthyneura</taxon>
        <taxon>Panpulmonata</taxon>
        <taxon>Sacoglossa</taxon>
        <taxon>Placobranchoidea</taxon>
        <taxon>Plakobranchidae</taxon>
        <taxon>Elysia</taxon>
    </lineage>
</organism>